<name>A0A1I8JPZ4_9PLAT</name>
<keyword evidence="1" id="KW-0378">Hydrolase</keyword>
<sequence length="313" mass="35142">SACYCTNPGLHGGGLTQLRSRQADKRPQKRNKKRSGARNRGKGKSAGSRRGCRPVVSSRRSRQQQQQQQQQMLQGAAGRPPLQLPSLRPARLPLVRPSQSASSEATPATIRGLANAARSLLPSAVRDFGVNRSRTGSPANRIRRIRIVDWLIDFRNRAYLLQAFTHPYLFHDSRRHSPAVLTDLRSALVNNDIFGALAVKWGFHKYFRCVSPALCTRSLTSFVQFQKDDKADNLDFVTSEVRSRSGLRRPARRRRKSPNASGDIFESVAGAVFLDSGMSLDTVWRVFYPPYEGRSSAIQPKYPSRCVRELLRD</sequence>
<dbReference type="AlphaFoldDB" id="A0A1I8JPZ4"/>
<dbReference type="GO" id="GO:0004530">
    <property type="term" value="F:deoxyribonuclease I activity"/>
    <property type="evidence" value="ECO:0007669"/>
    <property type="project" value="TreeGrafter"/>
</dbReference>
<dbReference type="PANTHER" id="PTHR14950:SF37">
    <property type="entry name" value="ENDORIBONUCLEASE DICER"/>
    <property type="match status" value="1"/>
</dbReference>
<dbReference type="SUPFAM" id="SSF69065">
    <property type="entry name" value="RNase III domain-like"/>
    <property type="match status" value="1"/>
</dbReference>
<dbReference type="Gene3D" id="1.10.1520.10">
    <property type="entry name" value="Ribonuclease III domain"/>
    <property type="match status" value="1"/>
</dbReference>
<dbReference type="GO" id="GO:0006309">
    <property type="term" value="P:apoptotic DNA fragmentation"/>
    <property type="evidence" value="ECO:0007669"/>
    <property type="project" value="TreeGrafter"/>
</dbReference>
<dbReference type="GO" id="GO:0005737">
    <property type="term" value="C:cytoplasm"/>
    <property type="evidence" value="ECO:0007669"/>
    <property type="project" value="TreeGrafter"/>
</dbReference>
<dbReference type="CDD" id="cd00593">
    <property type="entry name" value="RIBOc"/>
    <property type="match status" value="1"/>
</dbReference>
<dbReference type="GO" id="GO:0004525">
    <property type="term" value="F:ribonuclease III activity"/>
    <property type="evidence" value="ECO:0007669"/>
    <property type="project" value="InterPro"/>
</dbReference>
<dbReference type="Proteomes" id="UP000095280">
    <property type="component" value="Unplaced"/>
</dbReference>
<feature type="domain" description="RNase III" evidence="3">
    <location>
        <begin position="160"/>
        <end position="277"/>
    </location>
</feature>
<evidence type="ECO:0000313" key="5">
    <source>
        <dbReference type="WBParaSite" id="snap_masked-unitig_33176-processed-gene-0.1-mRNA-1"/>
    </source>
</evidence>
<evidence type="ECO:0000256" key="1">
    <source>
        <dbReference type="ARBA" id="ARBA00022801"/>
    </source>
</evidence>
<reference evidence="5" key="1">
    <citation type="submission" date="2016-11" db="UniProtKB">
        <authorList>
            <consortium name="WormBaseParasite"/>
        </authorList>
    </citation>
    <scope>IDENTIFICATION</scope>
</reference>
<dbReference type="Pfam" id="PF00636">
    <property type="entry name" value="Ribonuclease_3"/>
    <property type="match status" value="1"/>
</dbReference>
<dbReference type="InterPro" id="IPR000999">
    <property type="entry name" value="RNase_III_dom"/>
</dbReference>
<dbReference type="WBParaSite" id="snap_masked-unitig_33176-processed-gene-0.1-mRNA-1">
    <property type="protein sequence ID" value="snap_masked-unitig_33176-processed-gene-0.1-mRNA-1"/>
    <property type="gene ID" value="snap_masked-unitig_33176-processed-gene-0.1"/>
</dbReference>
<dbReference type="PANTHER" id="PTHR14950">
    <property type="entry name" value="DICER-RELATED"/>
    <property type="match status" value="1"/>
</dbReference>
<protein>
    <submittedName>
        <fullName evidence="5">RNase III domain-containing protein</fullName>
    </submittedName>
</protein>
<proteinExistence type="predicted"/>
<dbReference type="GO" id="GO:0031054">
    <property type="term" value="P:pre-miRNA processing"/>
    <property type="evidence" value="ECO:0007669"/>
    <property type="project" value="TreeGrafter"/>
</dbReference>
<feature type="compositionally biased region" description="Basic residues" evidence="2">
    <location>
        <begin position="27"/>
        <end position="43"/>
    </location>
</feature>
<dbReference type="GO" id="GO:0003723">
    <property type="term" value="F:RNA binding"/>
    <property type="evidence" value="ECO:0007669"/>
    <property type="project" value="TreeGrafter"/>
</dbReference>
<keyword evidence="4" id="KW-1185">Reference proteome</keyword>
<evidence type="ECO:0000259" key="3">
    <source>
        <dbReference type="PROSITE" id="PS50142"/>
    </source>
</evidence>
<feature type="region of interest" description="Disordered" evidence="2">
    <location>
        <begin position="1"/>
        <end position="86"/>
    </location>
</feature>
<dbReference type="PROSITE" id="PS50142">
    <property type="entry name" value="RNASE_3_2"/>
    <property type="match status" value="1"/>
</dbReference>
<dbReference type="GO" id="GO:0005634">
    <property type="term" value="C:nucleus"/>
    <property type="evidence" value="ECO:0007669"/>
    <property type="project" value="TreeGrafter"/>
</dbReference>
<dbReference type="InterPro" id="IPR036389">
    <property type="entry name" value="RNase_III_sf"/>
</dbReference>
<organism evidence="4 5">
    <name type="scientific">Macrostomum lignano</name>
    <dbReference type="NCBI Taxonomy" id="282301"/>
    <lineage>
        <taxon>Eukaryota</taxon>
        <taxon>Metazoa</taxon>
        <taxon>Spiralia</taxon>
        <taxon>Lophotrochozoa</taxon>
        <taxon>Platyhelminthes</taxon>
        <taxon>Rhabditophora</taxon>
        <taxon>Macrostomorpha</taxon>
        <taxon>Macrostomida</taxon>
        <taxon>Macrostomidae</taxon>
        <taxon>Macrostomum</taxon>
    </lineage>
</organism>
<evidence type="ECO:0000313" key="4">
    <source>
        <dbReference type="Proteomes" id="UP000095280"/>
    </source>
</evidence>
<evidence type="ECO:0000256" key="2">
    <source>
        <dbReference type="SAM" id="MobiDB-lite"/>
    </source>
</evidence>
<accession>A0A1I8JPZ4</accession>
<dbReference type="GO" id="GO:0030422">
    <property type="term" value="P:siRNA processing"/>
    <property type="evidence" value="ECO:0007669"/>
    <property type="project" value="TreeGrafter"/>
</dbReference>
<dbReference type="GO" id="GO:0070578">
    <property type="term" value="C:RISC-loading complex"/>
    <property type="evidence" value="ECO:0007669"/>
    <property type="project" value="TreeGrafter"/>
</dbReference>
<dbReference type="SMART" id="SM00535">
    <property type="entry name" value="RIBOc"/>
    <property type="match status" value="1"/>
</dbReference>